<dbReference type="eggNOG" id="COG1310">
    <property type="taxonomic scope" value="Bacteria"/>
</dbReference>
<dbReference type="GO" id="GO:0046872">
    <property type="term" value="F:metal ion binding"/>
    <property type="evidence" value="ECO:0007669"/>
    <property type="project" value="UniProtKB-KW"/>
</dbReference>
<dbReference type="InterPro" id="IPR035985">
    <property type="entry name" value="Ubiquitin-activating_enz"/>
</dbReference>
<dbReference type="STRING" id="351348.Maqu_1262"/>
<evidence type="ECO:0000256" key="2">
    <source>
        <dbReference type="ARBA" id="ARBA00022723"/>
    </source>
</evidence>
<organism evidence="8 9">
    <name type="scientific">Marinobacter nauticus (strain ATCC 700491 / DSM 11845 / VT8)</name>
    <name type="common">Marinobacter aquaeolei</name>
    <dbReference type="NCBI Taxonomy" id="351348"/>
    <lineage>
        <taxon>Bacteria</taxon>
        <taxon>Pseudomonadati</taxon>
        <taxon>Pseudomonadota</taxon>
        <taxon>Gammaproteobacteria</taxon>
        <taxon>Pseudomonadales</taxon>
        <taxon>Marinobacteraceae</taxon>
        <taxon>Marinobacter</taxon>
    </lineage>
</organism>
<keyword evidence="5" id="KW-0482">Metalloprotease</keyword>
<evidence type="ECO:0000259" key="6">
    <source>
        <dbReference type="Pfam" id="PF00899"/>
    </source>
</evidence>
<dbReference type="SUPFAM" id="SSF69572">
    <property type="entry name" value="Activating enzymes of the ubiquitin-like proteins"/>
    <property type="match status" value="1"/>
</dbReference>
<dbReference type="eggNOG" id="COG0476">
    <property type="taxonomic scope" value="Bacteria"/>
</dbReference>
<dbReference type="SUPFAM" id="SSF102712">
    <property type="entry name" value="JAB1/MPN domain"/>
    <property type="match status" value="1"/>
</dbReference>
<protein>
    <submittedName>
        <fullName evidence="8">UBA/THIF-type NAD/FAD binding protein</fullName>
    </submittedName>
</protein>
<evidence type="ECO:0000256" key="1">
    <source>
        <dbReference type="ARBA" id="ARBA00022670"/>
    </source>
</evidence>
<dbReference type="GO" id="GO:0008237">
    <property type="term" value="F:metallopeptidase activity"/>
    <property type="evidence" value="ECO:0007669"/>
    <property type="project" value="UniProtKB-KW"/>
</dbReference>
<keyword evidence="1" id="KW-0645">Protease</keyword>
<keyword evidence="4" id="KW-0862">Zinc</keyword>
<evidence type="ECO:0000313" key="8">
    <source>
        <dbReference type="EMBL" id="ABM18352.1"/>
    </source>
</evidence>
<dbReference type="InterPro" id="IPR032865">
    <property type="entry name" value="Prok-E2_A"/>
</dbReference>
<keyword evidence="2" id="KW-0479">Metal-binding</keyword>
<dbReference type="Pfam" id="PF00899">
    <property type="entry name" value="ThiF"/>
    <property type="match status" value="1"/>
</dbReference>
<dbReference type="Pfam" id="PF14457">
    <property type="entry name" value="Prok-E2_A"/>
    <property type="match status" value="1"/>
</dbReference>
<dbReference type="InterPro" id="IPR000594">
    <property type="entry name" value="ThiF_NAD_FAD-bd"/>
</dbReference>
<dbReference type="Gene3D" id="3.40.50.720">
    <property type="entry name" value="NAD(P)-binding Rossmann-like Domain"/>
    <property type="match status" value="1"/>
</dbReference>
<dbReference type="Gene3D" id="3.40.140.10">
    <property type="entry name" value="Cytidine Deaminase, domain 2"/>
    <property type="match status" value="1"/>
</dbReference>
<dbReference type="Proteomes" id="UP000000998">
    <property type="component" value="Chromosome"/>
</dbReference>
<keyword evidence="3" id="KW-0378">Hydrolase</keyword>
<feature type="domain" description="THIF-type NAD/FAD binding fold" evidence="6">
    <location>
        <begin position="380"/>
        <end position="605"/>
    </location>
</feature>
<dbReference type="GO" id="GO:0006508">
    <property type="term" value="P:proteolysis"/>
    <property type="evidence" value="ECO:0007669"/>
    <property type="project" value="UniProtKB-KW"/>
</dbReference>
<accession>A1U033</accession>
<reference evidence="9" key="1">
    <citation type="journal article" date="2011" name="Appl. Environ. Microbiol.">
        <title>Genomic potential of Marinobacter aquaeolei, a biogeochemical 'opportunitroph'.</title>
        <authorList>
            <person name="Singer E."/>
            <person name="Webb E.A."/>
            <person name="Nelson W.C."/>
            <person name="Heidelberg J.F."/>
            <person name="Ivanova N."/>
            <person name="Pati A."/>
            <person name="Edwards K.J."/>
        </authorList>
    </citation>
    <scope>NUCLEOTIDE SEQUENCE [LARGE SCALE GENOMIC DNA]</scope>
    <source>
        <strain evidence="9">ATCC 700491 / DSM 11845 / VT8</strain>
    </source>
</reference>
<feature type="domain" description="JAB" evidence="7">
    <location>
        <begin position="636"/>
        <end position="730"/>
    </location>
</feature>
<evidence type="ECO:0000256" key="4">
    <source>
        <dbReference type="ARBA" id="ARBA00022833"/>
    </source>
</evidence>
<gene>
    <name evidence="8" type="ordered locus">Maqu_1262</name>
</gene>
<dbReference type="GO" id="GO:0008641">
    <property type="term" value="F:ubiquitin-like modifier activating enzyme activity"/>
    <property type="evidence" value="ECO:0007669"/>
    <property type="project" value="InterPro"/>
</dbReference>
<sequence>MTIEYIDYGESLGASVGLNLPEPLSDLADACNDNSDFDIVEFRRISKDSYALVVDAGDGTFDAENPVGIRRIERLAFVLNPNLGFPWEVRALRSDFPVTMHQNHVEPNSPRSLCLYVEPWSSVERTWSPQSFLARALWWLRETACENLHQANQPLEQLFFEPADQFVLPEDYFERLTDTGYRIVFDQPLFACRGRFLYQARVVDGKSHPSYRGNQWIPITIILPPITHGRVEEHPRHLEDLLQKLESRGASISESLREAIQDLVPEGQSFDWPADQTTKILLVLGIPLERDGKTERTDVYGFAIDKHLGRLGEDLGALMRSPGENKWFRNTVIMEKAGPLNVDRLDSYPLTPVGIRLMPSKQEVREYSGIAESPCDFSGVISGLGSLGSAVASIWARESWGDWEYVDHDAIEPHNLSRHIALGPCVGMAKSEMMSMQAASMFSLEGSEMSKKNAHVRKFTDDLQWLDGLLEDKDIVIDASTTVEVPRDLSGMDRSARLATIFITPSGSSSVLLMEDQSGYIRSLSLEAQYYRAILTNDSWGVHHLEGNRGYLWVGAGCRDITMSMSNELVSLHASILARQVRLLSDKEEAQIKIWDYDGLSGSVRAHDIQACKPKHAEVGGWTVWWDVSIEGCMSSLRENELPNETGGVLVGFIDRKIKTISVVLARPAPEDSVSTPKEFLRGTAGVEEDIDECRRRTGGIVSYLGEWHSHPRGCHSNPSTHDRIQLDYLEGVMARDGSPAISMIVSDSTISVSLDQQTTMVELSLFHS</sequence>
<name>A1U033_MARN8</name>
<dbReference type="InterPro" id="IPR028090">
    <property type="entry name" value="JAB_dom_prok"/>
</dbReference>
<evidence type="ECO:0000313" key="9">
    <source>
        <dbReference type="Proteomes" id="UP000000998"/>
    </source>
</evidence>
<evidence type="ECO:0000256" key="5">
    <source>
        <dbReference type="ARBA" id="ARBA00023049"/>
    </source>
</evidence>
<dbReference type="HOGENOM" id="CLU_021409_0_0_6"/>
<evidence type="ECO:0000256" key="3">
    <source>
        <dbReference type="ARBA" id="ARBA00022801"/>
    </source>
</evidence>
<dbReference type="Pfam" id="PF14464">
    <property type="entry name" value="Prok-JAB"/>
    <property type="match status" value="1"/>
</dbReference>
<dbReference type="EMBL" id="CP000514">
    <property type="protein sequence ID" value="ABM18352.1"/>
    <property type="molecule type" value="Genomic_DNA"/>
</dbReference>
<evidence type="ECO:0000259" key="7">
    <source>
        <dbReference type="Pfam" id="PF14464"/>
    </source>
</evidence>
<dbReference type="AlphaFoldDB" id="A1U033"/>
<dbReference type="KEGG" id="maq:Maqu_1262"/>
<proteinExistence type="predicted"/>